<dbReference type="EMBL" id="JARJFB010000050">
    <property type="protein sequence ID" value="MEA0970822.1"/>
    <property type="molecule type" value="Genomic_DNA"/>
</dbReference>
<dbReference type="SUPFAM" id="SSF47226">
    <property type="entry name" value="Histidine-containing phosphotransfer domain, HPT domain"/>
    <property type="match status" value="1"/>
</dbReference>
<dbReference type="PROSITE" id="PS50894">
    <property type="entry name" value="HPT"/>
    <property type="match status" value="1"/>
</dbReference>
<keyword evidence="5" id="KW-1185">Reference proteome</keyword>
<evidence type="ECO:0000259" key="3">
    <source>
        <dbReference type="PROSITE" id="PS50894"/>
    </source>
</evidence>
<comment type="caution">
    <text evidence="4">The sequence shown here is derived from an EMBL/GenBank/DDBJ whole genome shotgun (WGS) entry which is preliminary data.</text>
</comment>
<dbReference type="InterPro" id="IPR008207">
    <property type="entry name" value="Sig_transdc_His_kin_Hpt_dom"/>
</dbReference>
<proteinExistence type="predicted"/>
<reference evidence="4 5" key="1">
    <citation type="submission" date="2023-03" db="EMBL/GenBank/DDBJ databases">
        <title>Host association and intracellularity evolved multiple times independently in the Rickettsiales.</title>
        <authorList>
            <person name="Castelli M."/>
            <person name="Nardi T."/>
            <person name="Gammuto L."/>
            <person name="Bellinzona G."/>
            <person name="Sabaneyeva E."/>
            <person name="Potekhin A."/>
            <person name="Serra V."/>
            <person name="Petroni G."/>
            <person name="Sassera D."/>
        </authorList>
    </citation>
    <scope>NUCLEOTIDE SEQUENCE [LARGE SCALE GENOMIC DNA]</scope>
    <source>
        <strain evidence="4 5">Sr 2-6</strain>
    </source>
</reference>
<dbReference type="InterPro" id="IPR036641">
    <property type="entry name" value="HPT_dom_sf"/>
</dbReference>
<evidence type="ECO:0000256" key="1">
    <source>
        <dbReference type="ARBA" id="ARBA00023012"/>
    </source>
</evidence>
<dbReference type="Proteomes" id="UP001291687">
    <property type="component" value="Unassembled WGS sequence"/>
</dbReference>
<dbReference type="Pfam" id="PF01627">
    <property type="entry name" value="Hpt"/>
    <property type="match status" value="1"/>
</dbReference>
<sequence>MTNSQTDIINMHTIAEAKSLMNSRFPMMVKYFLEDTQMYLAEIEKGVQEKNVEMAISPAHTIKSSAKQLGAERVSVIAKAIEELCRNISENGYSGFDEFETLYDQLKKEVDIATPELKKLC</sequence>
<accession>A0ABU5NCE8</accession>
<evidence type="ECO:0000313" key="4">
    <source>
        <dbReference type="EMBL" id="MEA0970822.1"/>
    </source>
</evidence>
<feature type="modified residue" description="Phosphohistidine" evidence="2">
    <location>
        <position position="60"/>
    </location>
</feature>
<evidence type="ECO:0000256" key="2">
    <source>
        <dbReference type="PROSITE-ProRule" id="PRU00110"/>
    </source>
</evidence>
<name>A0ABU5NCE8_9RICK</name>
<keyword evidence="2" id="KW-0597">Phosphoprotein</keyword>
<gene>
    <name evidence="4" type="ORF">Megvenef_00791</name>
</gene>
<dbReference type="Gene3D" id="1.20.120.160">
    <property type="entry name" value="HPT domain"/>
    <property type="match status" value="1"/>
</dbReference>
<evidence type="ECO:0000313" key="5">
    <source>
        <dbReference type="Proteomes" id="UP001291687"/>
    </source>
</evidence>
<dbReference type="RefSeq" id="WP_322776723.1">
    <property type="nucleotide sequence ID" value="NZ_JARJFB010000050.1"/>
</dbReference>
<feature type="domain" description="HPt" evidence="3">
    <location>
        <begin position="21"/>
        <end position="120"/>
    </location>
</feature>
<organism evidence="4 5">
    <name type="scientific">Candidatus Megaera venefica</name>
    <dbReference type="NCBI Taxonomy" id="2055910"/>
    <lineage>
        <taxon>Bacteria</taxon>
        <taxon>Pseudomonadati</taxon>
        <taxon>Pseudomonadota</taxon>
        <taxon>Alphaproteobacteria</taxon>
        <taxon>Rickettsiales</taxon>
        <taxon>Rickettsiaceae</taxon>
        <taxon>Candidatus Megaera</taxon>
    </lineage>
</organism>
<keyword evidence="1" id="KW-0902">Two-component regulatory system</keyword>
<protein>
    <submittedName>
        <fullName evidence="4">Hpt domain-containing protein</fullName>
    </submittedName>
</protein>